<evidence type="ECO:0000256" key="1">
    <source>
        <dbReference type="SAM" id="MobiDB-lite"/>
    </source>
</evidence>
<name>G2Y5M5_BOTF4</name>
<dbReference type="EMBL" id="FQ790289">
    <property type="protein sequence ID" value="CCD47965.1"/>
    <property type="molecule type" value="Genomic_DNA"/>
</dbReference>
<evidence type="ECO:0000313" key="3">
    <source>
        <dbReference type="Proteomes" id="UP000008177"/>
    </source>
</evidence>
<dbReference type="Proteomes" id="UP000008177">
    <property type="component" value="Unplaced contigs"/>
</dbReference>
<accession>G2Y5M5</accession>
<sequence>MNSRPNKESPNRPTHHSIPNQTPTLTQKPTPTTNHPAQPHTFISFTLLHIYSFSVIPSPSQFPTSSLRLS</sequence>
<protein>
    <submittedName>
        <fullName evidence="2">Uncharacterized protein</fullName>
    </submittedName>
</protein>
<organism evidence="2 3">
    <name type="scientific">Botryotinia fuckeliana (strain T4)</name>
    <name type="common">Noble rot fungus</name>
    <name type="synonym">Botrytis cinerea</name>
    <dbReference type="NCBI Taxonomy" id="999810"/>
    <lineage>
        <taxon>Eukaryota</taxon>
        <taxon>Fungi</taxon>
        <taxon>Dikarya</taxon>
        <taxon>Ascomycota</taxon>
        <taxon>Pezizomycotina</taxon>
        <taxon>Leotiomycetes</taxon>
        <taxon>Helotiales</taxon>
        <taxon>Sclerotiniaceae</taxon>
        <taxon>Botrytis</taxon>
    </lineage>
</organism>
<feature type="region of interest" description="Disordered" evidence="1">
    <location>
        <begin position="1"/>
        <end position="39"/>
    </location>
</feature>
<dbReference type="HOGENOM" id="CLU_2757493_0_0_1"/>
<proteinExistence type="predicted"/>
<gene>
    <name evidence="2" type="ORF">BofuT4_uP112750.1</name>
</gene>
<dbReference type="AlphaFoldDB" id="G2Y5M5"/>
<feature type="compositionally biased region" description="Low complexity" evidence="1">
    <location>
        <begin position="19"/>
        <end position="34"/>
    </location>
</feature>
<dbReference type="InParanoid" id="G2Y5M5"/>
<feature type="compositionally biased region" description="Basic and acidic residues" evidence="1">
    <location>
        <begin position="1"/>
        <end position="10"/>
    </location>
</feature>
<evidence type="ECO:0000313" key="2">
    <source>
        <dbReference type="EMBL" id="CCD47965.1"/>
    </source>
</evidence>
<reference evidence="3" key="1">
    <citation type="journal article" date="2011" name="PLoS Genet.">
        <title>Genomic analysis of the necrotrophic fungal pathogens Sclerotinia sclerotiorum and Botrytis cinerea.</title>
        <authorList>
            <person name="Amselem J."/>
            <person name="Cuomo C.A."/>
            <person name="van Kan J.A."/>
            <person name="Viaud M."/>
            <person name="Benito E.P."/>
            <person name="Couloux A."/>
            <person name="Coutinho P.M."/>
            <person name="de Vries R.P."/>
            <person name="Dyer P.S."/>
            <person name="Fillinger S."/>
            <person name="Fournier E."/>
            <person name="Gout L."/>
            <person name="Hahn M."/>
            <person name="Kohn L."/>
            <person name="Lapalu N."/>
            <person name="Plummer K.M."/>
            <person name="Pradier J.M."/>
            <person name="Quevillon E."/>
            <person name="Sharon A."/>
            <person name="Simon A."/>
            <person name="ten Have A."/>
            <person name="Tudzynski B."/>
            <person name="Tudzynski P."/>
            <person name="Wincker P."/>
            <person name="Andrew M."/>
            <person name="Anthouard V."/>
            <person name="Beever R.E."/>
            <person name="Beffa R."/>
            <person name="Benoit I."/>
            <person name="Bouzid O."/>
            <person name="Brault B."/>
            <person name="Chen Z."/>
            <person name="Choquer M."/>
            <person name="Collemare J."/>
            <person name="Cotton P."/>
            <person name="Danchin E.G."/>
            <person name="Da Silva C."/>
            <person name="Gautier A."/>
            <person name="Giraud C."/>
            <person name="Giraud T."/>
            <person name="Gonzalez C."/>
            <person name="Grossetete S."/>
            <person name="Guldener U."/>
            <person name="Henrissat B."/>
            <person name="Howlett B.J."/>
            <person name="Kodira C."/>
            <person name="Kretschmer M."/>
            <person name="Lappartient A."/>
            <person name="Leroch M."/>
            <person name="Levis C."/>
            <person name="Mauceli E."/>
            <person name="Neuveglise C."/>
            <person name="Oeser B."/>
            <person name="Pearson M."/>
            <person name="Poulain J."/>
            <person name="Poussereau N."/>
            <person name="Quesneville H."/>
            <person name="Rascle C."/>
            <person name="Schumacher J."/>
            <person name="Segurens B."/>
            <person name="Sexton A."/>
            <person name="Silva E."/>
            <person name="Sirven C."/>
            <person name="Soanes D.M."/>
            <person name="Talbot N.J."/>
            <person name="Templeton M."/>
            <person name="Yandava C."/>
            <person name="Yarden O."/>
            <person name="Zeng Q."/>
            <person name="Rollins J.A."/>
            <person name="Lebrun M.H."/>
            <person name="Dickman M."/>
        </authorList>
    </citation>
    <scope>NUCLEOTIDE SEQUENCE [LARGE SCALE GENOMIC DNA]</scope>
    <source>
        <strain evidence="3">T4</strain>
    </source>
</reference>